<feature type="repeat" description="ARM" evidence="2">
    <location>
        <begin position="695"/>
        <end position="737"/>
    </location>
</feature>
<protein>
    <recommendedName>
        <fullName evidence="6">ARM repeat superfamily protein</fullName>
    </recommendedName>
</protein>
<feature type="repeat" description="ARM" evidence="2">
    <location>
        <begin position="397"/>
        <end position="439"/>
    </location>
</feature>
<evidence type="ECO:0000256" key="2">
    <source>
        <dbReference type="PROSITE-ProRule" id="PRU00259"/>
    </source>
</evidence>
<dbReference type="InterPro" id="IPR011989">
    <property type="entry name" value="ARM-like"/>
</dbReference>
<evidence type="ECO:0008006" key="6">
    <source>
        <dbReference type="Google" id="ProtNLM"/>
    </source>
</evidence>
<reference evidence="4" key="1">
    <citation type="submission" date="2022-04" db="EMBL/GenBank/DDBJ databases">
        <title>Carnegiea gigantea Genome sequencing and assembly v2.</title>
        <authorList>
            <person name="Copetti D."/>
            <person name="Sanderson M.J."/>
            <person name="Burquez A."/>
            <person name="Wojciechowski M.F."/>
        </authorList>
    </citation>
    <scope>NUCLEOTIDE SEQUENCE</scope>
    <source>
        <strain evidence="4">SGP5-SGP5p</strain>
        <tissue evidence="4">Aerial part</tissue>
    </source>
</reference>
<dbReference type="AlphaFoldDB" id="A0A9Q1QN72"/>
<accession>A0A9Q1QN72</accession>
<comment type="caution">
    <text evidence="4">The sequence shown here is derived from an EMBL/GenBank/DDBJ whole genome shotgun (WGS) entry which is preliminary data.</text>
</comment>
<dbReference type="PANTHER" id="PTHR47451:SF1">
    <property type="entry name" value="ARM REPEAT SUPERFAMILY PROTEIN"/>
    <property type="match status" value="1"/>
</dbReference>
<feature type="compositionally biased region" description="Low complexity" evidence="3">
    <location>
        <begin position="466"/>
        <end position="484"/>
    </location>
</feature>
<dbReference type="OrthoDB" id="409644at2759"/>
<dbReference type="Pfam" id="PF00514">
    <property type="entry name" value="Arm"/>
    <property type="match status" value="1"/>
</dbReference>
<name>A0A9Q1QN72_9CARY</name>
<dbReference type="PROSITE" id="PS50176">
    <property type="entry name" value="ARM_REPEAT"/>
    <property type="match status" value="3"/>
</dbReference>
<dbReference type="InterPro" id="IPR000225">
    <property type="entry name" value="Armadillo"/>
</dbReference>
<evidence type="ECO:0000256" key="1">
    <source>
        <dbReference type="ARBA" id="ARBA00022737"/>
    </source>
</evidence>
<sequence>MATIPANHFSFKVHQIQLQPTNAHLDKGISVRRRRNLRQPFSCSKANNRHVRFFKPGNCPCRPIRACGDAEANTQNSVFSTTEPSVSGLSNRGDNGTYLPLLIRTLGLDNDLLDREQAVKEQSICMLWNLSADEWHRMKIANSPLLPLLIKFLDDEDIKIVESAGGVLANLALSPSTHSIMVEVGVIPKMSKFLTNEFDGTKVIGQGPQGIKTMLLEGLQQSRVIRKEAKNVLLELAKDDYYKILIVEEGLVLVPLVGSAAYASFKPALYSWPSLPDGTEFRRIPRPSRFGASEALLGLNVEDDSHKIDQSKIDAIDGQARQHFLARIGAIEIDDEKKPQVGCSTSHHHTLLTWKDGVARLVLILGLADETAIARAADAIAGASVTERIRMAFKEAGAVKHLVRLLDHNNTAVRSAAVNALEKLSVSNALSETMKAQGVTPPLVNMVKELKKTEGLMEKFHDGPVSGSRKAAYSSSGGASASSGNTGEMIPLEDLVLRYCPIARLVDILKSGSPTLQAKAASILEFLTMIGPGLETIVATNIGFILRAIFEQKLPEADTDADENDQEPDYARLEDAGLAISAASRLVTRLLDYEHFRDTIDSSRFTTLLRQILKSDIPVHYKDWVAACLVKLNSISGPFENPITTEITLHETIPRLIEQIKTSFSSKAQEAAVVELNRIISEDVVGATQAVAVQGGIFPLVKLLEEGSDRAVEAGLAVLYNLSMDNENHPAILAAGAAPILRRIVLSGRPQWMKALRLLRNLPV</sequence>
<evidence type="ECO:0000313" key="4">
    <source>
        <dbReference type="EMBL" id="KAJ8447676.1"/>
    </source>
</evidence>
<dbReference type="InterPro" id="IPR016024">
    <property type="entry name" value="ARM-type_fold"/>
</dbReference>
<evidence type="ECO:0000313" key="5">
    <source>
        <dbReference type="Proteomes" id="UP001153076"/>
    </source>
</evidence>
<evidence type="ECO:0000256" key="3">
    <source>
        <dbReference type="SAM" id="MobiDB-lite"/>
    </source>
</evidence>
<keyword evidence="1" id="KW-0677">Repeat</keyword>
<dbReference type="Gene3D" id="1.25.10.10">
    <property type="entry name" value="Leucine-rich Repeat Variant"/>
    <property type="match status" value="3"/>
</dbReference>
<feature type="region of interest" description="Disordered" evidence="3">
    <location>
        <begin position="461"/>
        <end position="485"/>
    </location>
</feature>
<dbReference type="Proteomes" id="UP001153076">
    <property type="component" value="Unassembled WGS sequence"/>
</dbReference>
<keyword evidence="5" id="KW-1185">Reference proteome</keyword>
<dbReference type="EMBL" id="JAKOGI010000036">
    <property type="protein sequence ID" value="KAJ8447676.1"/>
    <property type="molecule type" value="Genomic_DNA"/>
</dbReference>
<dbReference type="PANTHER" id="PTHR47451">
    <property type="entry name" value="ARM REPEAT SUPERFAMILY PROTEIN"/>
    <property type="match status" value="1"/>
</dbReference>
<gene>
    <name evidence="4" type="ORF">Cgig2_031730</name>
</gene>
<dbReference type="SUPFAM" id="SSF48371">
    <property type="entry name" value="ARM repeat"/>
    <property type="match status" value="2"/>
</dbReference>
<dbReference type="SMART" id="SM00185">
    <property type="entry name" value="ARM"/>
    <property type="match status" value="4"/>
</dbReference>
<organism evidence="4 5">
    <name type="scientific">Carnegiea gigantea</name>
    <dbReference type="NCBI Taxonomy" id="171969"/>
    <lineage>
        <taxon>Eukaryota</taxon>
        <taxon>Viridiplantae</taxon>
        <taxon>Streptophyta</taxon>
        <taxon>Embryophyta</taxon>
        <taxon>Tracheophyta</taxon>
        <taxon>Spermatophyta</taxon>
        <taxon>Magnoliopsida</taxon>
        <taxon>eudicotyledons</taxon>
        <taxon>Gunneridae</taxon>
        <taxon>Pentapetalae</taxon>
        <taxon>Caryophyllales</taxon>
        <taxon>Cactineae</taxon>
        <taxon>Cactaceae</taxon>
        <taxon>Cactoideae</taxon>
        <taxon>Echinocereeae</taxon>
        <taxon>Carnegiea</taxon>
    </lineage>
</organism>
<proteinExistence type="predicted"/>
<feature type="repeat" description="ARM" evidence="2">
    <location>
        <begin position="144"/>
        <end position="186"/>
    </location>
</feature>